<feature type="transmembrane region" description="Helical" evidence="7">
    <location>
        <begin position="52"/>
        <end position="74"/>
    </location>
</feature>
<dbReference type="SMART" id="SM00382">
    <property type="entry name" value="AAA"/>
    <property type="match status" value="1"/>
</dbReference>
<feature type="transmembrane region" description="Helical" evidence="7">
    <location>
        <begin position="113"/>
        <end position="134"/>
    </location>
</feature>
<dbReference type="InterPro" id="IPR003593">
    <property type="entry name" value="AAA+_ATPase"/>
</dbReference>
<evidence type="ECO:0000259" key="9">
    <source>
        <dbReference type="PROSITE" id="PS50929"/>
    </source>
</evidence>
<dbReference type="InterPro" id="IPR011527">
    <property type="entry name" value="ABC1_TM_dom"/>
</dbReference>
<dbReference type="Gene3D" id="3.40.50.300">
    <property type="entry name" value="P-loop containing nucleotide triphosphate hydrolases"/>
    <property type="match status" value="1"/>
</dbReference>
<dbReference type="InterPro" id="IPR039421">
    <property type="entry name" value="Type_1_exporter"/>
</dbReference>
<sequence length="683" mass="72145">MPRPLPPGGPSSHGCEAPRLRWDGTMNSHFTTITPQPRAVFLAAWRNLRRTCVAVFGFSIVLNVLMLTGSIYMLQVYDRVLTSQSVETLLALFAIVVVLYAFLGFFDFLRARILGLAAVRLDLALGAGAFAQLLRQGLPGVPRAGQPVAAPSQPLQNLDTVRGFLSGGAVGALFDAPLVPLYLVVLYLVHPMLCAVTIAGALVTAALAWANHLLTRDAIDRTLAGESAERELAERSRRGAEAIFGMGMQGAVVSRWQGLRNVALAAGQRSGHPAEMIAATSRAFRMLLQSAILSAGAWLVIQGEITGGMIIASSILSGKALGPVDQIIGNWRAIQRAARARDALRRSFADAPDTLAVVDLPEPQGHIELRDVTKLAPPSANNSERRPLLDEVGFSLEPGDGLAIVGPSGSGKSTLARVLMGIVTPDAGEVRLDGATLDQWAPERLGRHLGYLPQLPDLLPGTARDHIARFDPSVTDEMVIEAAKVVGIHELILSLPKGYATEVGGAGGATLSGGQMQRLGLARAICGRPKVVVLDEPNAHLDAAGDEALARVITLLRRAGSVVIVVTHRPAALAVLNKALVLKDGRVERFGPVSDVLGPTAVLPANDHIPLAPAAMPARLGWEPVVVQAAPAAENLFTRLANVLETAQVPPHGADVPEADPPMPRRVAQAMARLGDQSAAGRR</sequence>
<dbReference type="InterPro" id="IPR017871">
    <property type="entry name" value="ABC_transporter-like_CS"/>
</dbReference>
<evidence type="ECO:0000256" key="6">
    <source>
        <dbReference type="ARBA" id="ARBA00023136"/>
    </source>
</evidence>
<gene>
    <name evidence="10" type="ORF">FHG71_01235</name>
</gene>
<evidence type="ECO:0000313" key="11">
    <source>
        <dbReference type="Proteomes" id="UP000305709"/>
    </source>
</evidence>
<dbReference type="InterPro" id="IPR027417">
    <property type="entry name" value="P-loop_NTPase"/>
</dbReference>
<evidence type="ECO:0000256" key="3">
    <source>
        <dbReference type="ARBA" id="ARBA00022741"/>
    </source>
</evidence>
<keyword evidence="3" id="KW-0547">Nucleotide-binding</keyword>
<dbReference type="InterPro" id="IPR036640">
    <property type="entry name" value="ABC1_TM_sf"/>
</dbReference>
<keyword evidence="11" id="KW-1185">Reference proteome</keyword>
<evidence type="ECO:0000256" key="1">
    <source>
        <dbReference type="ARBA" id="ARBA00004651"/>
    </source>
</evidence>
<feature type="domain" description="ABC transporter" evidence="8">
    <location>
        <begin position="367"/>
        <end position="609"/>
    </location>
</feature>
<evidence type="ECO:0000256" key="4">
    <source>
        <dbReference type="ARBA" id="ARBA00022840"/>
    </source>
</evidence>
<dbReference type="Pfam" id="PF00664">
    <property type="entry name" value="ABC_membrane"/>
    <property type="match status" value="1"/>
</dbReference>
<dbReference type="PANTHER" id="PTHR43394:SF1">
    <property type="entry name" value="ATP-BINDING CASSETTE SUB-FAMILY B MEMBER 10, MITOCHONDRIAL"/>
    <property type="match status" value="1"/>
</dbReference>
<keyword evidence="4" id="KW-0067">ATP-binding</keyword>
<keyword evidence="5 7" id="KW-1133">Transmembrane helix</keyword>
<accession>A0A5C4NIX8</accession>
<dbReference type="InterPro" id="IPR003439">
    <property type="entry name" value="ABC_transporter-like_ATP-bd"/>
</dbReference>
<dbReference type="EMBL" id="VDFV01000001">
    <property type="protein sequence ID" value="TNC74784.1"/>
    <property type="molecule type" value="Genomic_DNA"/>
</dbReference>
<evidence type="ECO:0000259" key="8">
    <source>
        <dbReference type="PROSITE" id="PS50893"/>
    </source>
</evidence>
<dbReference type="GO" id="GO:0015421">
    <property type="term" value="F:ABC-type oligopeptide transporter activity"/>
    <property type="evidence" value="ECO:0007669"/>
    <property type="project" value="TreeGrafter"/>
</dbReference>
<evidence type="ECO:0000256" key="7">
    <source>
        <dbReference type="SAM" id="Phobius"/>
    </source>
</evidence>
<organism evidence="10 11">
    <name type="scientific">Rubellimicrobium roseum</name>
    <dbReference type="NCBI Taxonomy" id="687525"/>
    <lineage>
        <taxon>Bacteria</taxon>
        <taxon>Pseudomonadati</taxon>
        <taxon>Pseudomonadota</taxon>
        <taxon>Alphaproteobacteria</taxon>
        <taxon>Rhodobacterales</taxon>
        <taxon>Roseobacteraceae</taxon>
        <taxon>Rubellimicrobium</taxon>
    </lineage>
</organism>
<feature type="domain" description="ABC transmembrane type-1" evidence="9">
    <location>
        <begin position="53"/>
        <end position="336"/>
    </location>
</feature>
<comment type="subcellular location">
    <subcellularLocation>
        <location evidence="1">Cell membrane</location>
        <topology evidence="1">Multi-pass membrane protein</topology>
    </subcellularLocation>
</comment>
<dbReference type="Gene3D" id="1.20.1560.10">
    <property type="entry name" value="ABC transporter type 1, transmembrane domain"/>
    <property type="match status" value="1"/>
</dbReference>
<reference evidence="10 11" key="1">
    <citation type="submission" date="2019-06" db="EMBL/GenBank/DDBJ databases">
        <authorList>
            <person name="Jiang L."/>
        </authorList>
    </citation>
    <scope>NUCLEOTIDE SEQUENCE [LARGE SCALE GENOMIC DNA]</scope>
    <source>
        <strain evidence="10 11">YIM 48858</strain>
    </source>
</reference>
<keyword evidence="6 7" id="KW-0472">Membrane</keyword>
<comment type="caution">
    <text evidence="10">The sequence shown here is derived from an EMBL/GenBank/DDBJ whole genome shotgun (WGS) entry which is preliminary data.</text>
</comment>
<evidence type="ECO:0000256" key="2">
    <source>
        <dbReference type="ARBA" id="ARBA00022692"/>
    </source>
</evidence>
<dbReference type="GO" id="GO:0016887">
    <property type="term" value="F:ATP hydrolysis activity"/>
    <property type="evidence" value="ECO:0007669"/>
    <property type="project" value="InterPro"/>
</dbReference>
<dbReference type="GO" id="GO:0030253">
    <property type="term" value="P:protein secretion by the type I secretion system"/>
    <property type="evidence" value="ECO:0007669"/>
    <property type="project" value="InterPro"/>
</dbReference>
<dbReference type="AlphaFoldDB" id="A0A5C4NIX8"/>
<dbReference type="Proteomes" id="UP000305709">
    <property type="component" value="Unassembled WGS sequence"/>
</dbReference>
<dbReference type="PROSITE" id="PS00211">
    <property type="entry name" value="ABC_TRANSPORTER_1"/>
    <property type="match status" value="1"/>
</dbReference>
<dbReference type="Pfam" id="PF00005">
    <property type="entry name" value="ABC_tran"/>
    <property type="match status" value="1"/>
</dbReference>
<dbReference type="NCBIfam" id="TIGR01842">
    <property type="entry name" value="type_I_sec_PrtD"/>
    <property type="match status" value="1"/>
</dbReference>
<dbReference type="SUPFAM" id="SSF52540">
    <property type="entry name" value="P-loop containing nucleoside triphosphate hydrolases"/>
    <property type="match status" value="1"/>
</dbReference>
<protein>
    <submittedName>
        <fullName evidence="10">Type I secretion system permease/ATPase</fullName>
    </submittedName>
</protein>
<dbReference type="PROSITE" id="PS50929">
    <property type="entry name" value="ABC_TM1F"/>
    <property type="match status" value="1"/>
</dbReference>
<keyword evidence="2 7" id="KW-0812">Transmembrane</keyword>
<feature type="transmembrane region" description="Helical" evidence="7">
    <location>
        <begin position="181"/>
        <end position="209"/>
    </location>
</feature>
<evidence type="ECO:0000313" key="10">
    <source>
        <dbReference type="EMBL" id="TNC74784.1"/>
    </source>
</evidence>
<dbReference type="GO" id="GO:0005886">
    <property type="term" value="C:plasma membrane"/>
    <property type="evidence" value="ECO:0007669"/>
    <property type="project" value="UniProtKB-SubCell"/>
</dbReference>
<dbReference type="GO" id="GO:0005524">
    <property type="term" value="F:ATP binding"/>
    <property type="evidence" value="ECO:0007669"/>
    <property type="project" value="UniProtKB-KW"/>
</dbReference>
<name>A0A5C4NIX8_9RHOB</name>
<feature type="transmembrane region" description="Helical" evidence="7">
    <location>
        <begin position="86"/>
        <end position="106"/>
    </location>
</feature>
<evidence type="ECO:0000256" key="5">
    <source>
        <dbReference type="ARBA" id="ARBA00022989"/>
    </source>
</evidence>
<dbReference type="InterPro" id="IPR010128">
    <property type="entry name" value="ATPase_T1SS_PrtD-like"/>
</dbReference>
<proteinExistence type="predicted"/>
<dbReference type="GO" id="GO:0030256">
    <property type="term" value="C:type I protein secretion system complex"/>
    <property type="evidence" value="ECO:0007669"/>
    <property type="project" value="InterPro"/>
</dbReference>
<dbReference type="SUPFAM" id="SSF90123">
    <property type="entry name" value="ABC transporter transmembrane region"/>
    <property type="match status" value="1"/>
</dbReference>
<dbReference type="PANTHER" id="PTHR43394">
    <property type="entry name" value="ATP-DEPENDENT PERMEASE MDL1, MITOCHONDRIAL"/>
    <property type="match status" value="1"/>
</dbReference>
<dbReference type="OrthoDB" id="9808328at2"/>
<dbReference type="PROSITE" id="PS50893">
    <property type="entry name" value="ABC_TRANSPORTER_2"/>
    <property type="match status" value="1"/>
</dbReference>